<dbReference type="Proteomes" id="UP000266841">
    <property type="component" value="Unassembled WGS sequence"/>
</dbReference>
<feature type="compositionally biased region" description="Basic and acidic residues" evidence="1">
    <location>
        <begin position="33"/>
        <end position="43"/>
    </location>
</feature>
<feature type="compositionally biased region" description="Basic residues" evidence="1">
    <location>
        <begin position="44"/>
        <end position="56"/>
    </location>
</feature>
<proteinExistence type="predicted"/>
<name>K0RVW9_THAOC</name>
<reference evidence="2 3" key="1">
    <citation type="journal article" date="2012" name="Genome Biol.">
        <title>Genome and low-iron response of an oceanic diatom adapted to chronic iron limitation.</title>
        <authorList>
            <person name="Lommer M."/>
            <person name="Specht M."/>
            <person name="Roy A.S."/>
            <person name="Kraemer L."/>
            <person name="Andreson R."/>
            <person name="Gutowska M.A."/>
            <person name="Wolf J."/>
            <person name="Bergner S.V."/>
            <person name="Schilhabel M.B."/>
            <person name="Klostermeier U.C."/>
            <person name="Beiko R.G."/>
            <person name="Rosenstiel P."/>
            <person name="Hippler M."/>
            <person name="Laroche J."/>
        </authorList>
    </citation>
    <scope>NUCLEOTIDE SEQUENCE [LARGE SCALE GENOMIC DNA]</scope>
    <source>
        <strain evidence="2 3">CCMP1005</strain>
    </source>
</reference>
<evidence type="ECO:0000313" key="3">
    <source>
        <dbReference type="Proteomes" id="UP000266841"/>
    </source>
</evidence>
<dbReference type="AlphaFoldDB" id="K0RVW9"/>
<accession>K0RVW9</accession>
<keyword evidence="3" id="KW-1185">Reference proteome</keyword>
<sequence>TGGNQNPGPTKMTSLESSYRQLSDSIPDFVDPTSRRKDMDPRKKSVKCPKRPKSLK</sequence>
<gene>
    <name evidence="2" type="ORF">THAOC_30043</name>
</gene>
<comment type="caution">
    <text evidence="2">The sequence shown here is derived from an EMBL/GenBank/DDBJ whole genome shotgun (WGS) entry which is preliminary data.</text>
</comment>
<feature type="compositionally biased region" description="Polar residues" evidence="1">
    <location>
        <begin position="1"/>
        <end position="24"/>
    </location>
</feature>
<feature type="non-terminal residue" evidence="2">
    <location>
        <position position="1"/>
    </location>
</feature>
<feature type="region of interest" description="Disordered" evidence="1">
    <location>
        <begin position="1"/>
        <end position="56"/>
    </location>
</feature>
<evidence type="ECO:0000256" key="1">
    <source>
        <dbReference type="SAM" id="MobiDB-lite"/>
    </source>
</evidence>
<evidence type="ECO:0000313" key="2">
    <source>
        <dbReference type="EMBL" id="EJK50852.1"/>
    </source>
</evidence>
<dbReference type="EMBL" id="AGNL01042830">
    <property type="protein sequence ID" value="EJK50852.1"/>
    <property type="molecule type" value="Genomic_DNA"/>
</dbReference>
<organism evidence="2 3">
    <name type="scientific">Thalassiosira oceanica</name>
    <name type="common">Marine diatom</name>
    <dbReference type="NCBI Taxonomy" id="159749"/>
    <lineage>
        <taxon>Eukaryota</taxon>
        <taxon>Sar</taxon>
        <taxon>Stramenopiles</taxon>
        <taxon>Ochrophyta</taxon>
        <taxon>Bacillariophyta</taxon>
        <taxon>Coscinodiscophyceae</taxon>
        <taxon>Thalassiosirophycidae</taxon>
        <taxon>Thalassiosirales</taxon>
        <taxon>Thalassiosiraceae</taxon>
        <taxon>Thalassiosira</taxon>
    </lineage>
</organism>
<protein>
    <submittedName>
        <fullName evidence="2">Uncharacterized protein</fullName>
    </submittedName>
</protein>